<comment type="caution">
    <text evidence="2">The sequence shown here is derived from an EMBL/GenBank/DDBJ whole genome shotgun (WGS) entry which is preliminary data.</text>
</comment>
<keyword evidence="1" id="KW-0472">Membrane</keyword>
<evidence type="ECO:0000313" key="3">
    <source>
        <dbReference type="Proteomes" id="UP000014969"/>
    </source>
</evidence>
<gene>
    <name evidence="2" type="ORF">J108_07105</name>
</gene>
<dbReference type="AlphaFoldDB" id="A0A829HZ93"/>
<evidence type="ECO:0000256" key="1">
    <source>
        <dbReference type="SAM" id="Phobius"/>
    </source>
</evidence>
<dbReference type="EMBL" id="ATFQ01000015">
    <property type="protein sequence ID" value="EPQ24086.1"/>
    <property type="molecule type" value="Genomic_DNA"/>
</dbReference>
<reference evidence="2 3" key="1">
    <citation type="journal article" date="2013" name="Genome Announc.">
        <title>Genome Sequence of an Epidemic Isolate of Mycobacterium abscessus subsp. bolletii from Rio de Janeiro, Brazil.</title>
        <authorList>
            <person name="Davidson R.M."/>
            <person name="Reynolds P.R."/>
            <person name="Farias-Hesson E."/>
            <person name="Duarte R.S."/>
            <person name="Jackson M."/>
            <person name="Strong M."/>
        </authorList>
    </citation>
    <scope>NUCLEOTIDE SEQUENCE [LARGE SCALE GENOMIC DNA]</scope>
    <source>
        <strain evidence="2 3">CRM-0020</strain>
    </source>
</reference>
<organism evidence="2 3">
    <name type="scientific">Mycobacteroides abscessus subsp. bolletii CRM-0020</name>
    <dbReference type="NCBI Taxonomy" id="1306401"/>
    <lineage>
        <taxon>Bacteria</taxon>
        <taxon>Bacillati</taxon>
        <taxon>Actinomycetota</taxon>
        <taxon>Actinomycetes</taxon>
        <taxon>Mycobacteriales</taxon>
        <taxon>Mycobacteriaceae</taxon>
        <taxon>Mycobacteroides</taxon>
        <taxon>Mycobacteroides abscessus</taxon>
    </lineage>
</organism>
<dbReference type="InterPro" id="IPR022062">
    <property type="entry name" value="DUF3618"/>
</dbReference>
<accession>A0A829HZ93</accession>
<name>A0A829HZ93_9MYCO</name>
<protein>
    <recommendedName>
        <fullName evidence="4">DUF3618 domain-containing protein</fullName>
    </recommendedName>
</protein>
<evidence type="ECO:0000313" key="2">
    <source>
        <dbReference type="EMBL" id="EPQ24086.1"/>
    </source>
</evidence>
<dbReference type="Pfam" id="PF12277">
    <property type="entry name" value="DUF3618"/>
    <property type="match status" value="1"/>
</dbReference>
<keyword evidence="1" id="KW-1133">Transmembrane helix</keyword>
<evidence type="ECO:0008006" key="4">
    <source>
        <dbReference type="Google" id="ProtNLM"/>
    </source>
</evidence>
<feature type="transmembrane region" description="Helical" evidence="1">
    <location>
        <begin position="53"/>
        <end position="70"/>
    </location>
</feature>
<proteinExistence type="predicted"/>
<sequence>MHVARDPEAIKADIDKARDQLAATVDTLSDRANPQRLAEDAKASVLATLNKPAVKFTILGFGAVVAVLVVRKVAGKFRRD</sequence>
<dbReference type="Proteomes" id="UP000014969">
    <property type="component" value="Unassembled WGS sequence"/>
</dbReference>
<keyword evidence="1" id="KW-0812">Transmembrane</keyword>